<name>A0A845Q9D8_9HYPH</name>
<dbReference type="EMBL" id="WXYQ01000001">
    <property type="protein sequence ID" value="NBG94701.1"/>
    <property type="molecule type" value="Genomic_DNA"/>
</dbReference>
<feature type="chain" id="PRO_5032811173" evidence="1">
    <location>
        <begin position="24"/>
        <end position="197"/>
    </location>
</feature>
<reference evidence="3 4" key="1">
    <citation type="journal article" date="2016" name="Int. J. Syst. Evol. Microbiol.">
        <title>Pyruvatibacter mobilis gen. nov., sp. nov., a marine bacterium from the culture broth of Picochlorum sp. 122.</title>
        <authorList>
            <person name="Wang G."/>
            <person name="Tang M."/>
            <person name="Wu H."/>
            <person name="Dai S."/>
            <person name="Li T."/>
            <person name="Chen C."/>
            <person name="He H."/>
            <person name="Fan J."/>
            <person name="Xiang W."/>
            <person name="Li X."/>
        </authorList>
    </citation>
    <scope>NUCLEOTIDE SEQUENCE [LARGE SCALE GENOMIC DNA]</scope>
    <source>
        <strain evidence="3 4">GYP-11</strain>
    </source>
</reference>
<dbReference type="SUPFAM" id="SSF101874">
    <property type="entry name" value="YceI-like"/>
    <property type="match status" value="1"/>
</dbReference>
<dbReference type="InterPro" id="IPR007372">
    <property type="entry name" value="Lipid/polyisoprenoid-bd_YceI"/>
</dbReference>
<feature type="domain" description="Lipid/polyisoprenoid-binding YceI-like" evidence="2">
    <location>
        <begin position="30"/>
        <end position="194"/>
    </location>
</feature>
<proteinExistence type="predicted"/>
<evidence type="ECO:0000259" key="2">
    <source>
        <dbReference type="SMART" id="SM00867"/>
    </source>
</evidence>
<protein>
    <submittedName>
        <fullName evidence="3">Polyisoprenoid-binding protein</fullName>
    </submittedName>
</protein>
<dbReference type="SMART" id="SM00867">
    <property type="entry name" value="YceI"/>
    <property type="match status" value="1"/>
</dbReference>
<evidence type="ECO:0000313" key="3">
    <source>
        <dbReference type="EMBL" id="NBG94701.1"/>
    </source>
</evidence>
<dbReference type="PANTHER" id="PTHR34406">
    <property type="entry name" value="PROTEIN YCEI"/>
    <property type="match status" value="1"/>
</dbReference>
<evidence type="ECO:0000313" key="4">
    <source>
        <dbReference type="Proteomes" id="UP000470384"/>
    </source>
</evidence>
<dbReference type="OrthoDB" id="9811006at2"/>
<accession>A0A845Q9D8</accession>
<comment type="caution">
    <text evidence="3">The sequence shown here is derived from an EMBL/GenBank/DDBJ whole genome shotgun (WGS) entry which is preliminary data.</text>
</comment>
<feature type="signal peptide" evidence="1">
    <location>
        <begin position="1"/>
        <end position="23"/>
    </location>
</feature>
<evidence type="ECO:0000256" key="1">
    <source>
        <dbReference type="SAM" id="SignalP"/>
    </source>
</evidence>
<keyword evidence="1" id="KW-0732">Signal</keyword>
<sequence>MVATGALAAIALLWALLATAAQAETPQGGTYVIDDTHVHASFKVSHLGFSSTIGNFDTVSGDIVINADDLTASTVNVTIDTASIDTAHKERDEHLRNADFFNVAEYPEMTFTSTAIEVTGDATAKVTGDLTMLGQTHPVTLDVTLNKAAEHPFSKKYVAGFSATGTLDRTQWGMDYGVPAVGSEIELLIEAEAMRQE</sequence>
<dbReference type="Gene3D" id="2.40.128.110">
    <property type="entry name" value="Lipid/polyisoprenoid-binding, YceI-like"/>
    <property type="match status" value="1"/>
</dbReference>
<dbReference type="AlphaFoldDB" id="A0A845Q9D8"/>
<dbReference type="Pfam" id="PF04264">
    <property type="entry name" value="YceI"/>
    <property type="match status" value="1"/>
</dbReference>
<dbReference type="PANTHER" id="PTHR34406:SF1">
    <property type="entry name" value="PROTEIN YCEI"/>
    <property type="match status" value="1"/>
</dbReference>
<dbReference type="Proteomes" id="UP000470384">
    <property type="component" value="Unassembled WGS sequence"/>
</dbReference>
<dbReference type="InterPro" id="IPR036761">
    <property type="entry name" value="TTHA0802/YceI-like_sf"/>
</dbReference>
<keyword evidence="4" id="KW-1185">Reference proteome</keyword>
<organism evidence="3 4">
    <name type="scientific">Pyruvatibacter mobilis</name>
    <dbReference type="NCBI Taxonomy" id="1712261"/>
    <lineage>
        <taxon>Bacteria</taxon>
        <taxon>Pseudomonadati</taxon>
        <taxon>Pseudomonadota</taxon>
        <taxon>Alphaproteobacteria</taxon>
        <taxon>Hyphomicrobiales</taxon>
        <taxon>Parvibaculaceae</taxon>
        <taxon>Pyruvatibacter</taxon>
    </lineage>
</organism>
<gene>
    <name evidence="3" type="ORF">GTQ45_03035</name>
</gene>